<dbReference type="GO" id="GO:0008076">
    <property type="term" value="C:voltage-gated potassium channel complex"/>
    <property type="evidence" value="ECO:0007669"/>
    <property type="project" value="TreeGrafter"/>
</dbReference>
<reference evidence="16" key="1">
    <citation type="journal article" date="2017" name="bioRxiv">
        <title>Comparative analysis of the genomes of Stylophora pistillata and Acropora digitifera provides evidence for extensive differences between species of corals.</title>
        <authorList>
            <person name="Voolstra C.R."/>
            <person name="Li Y."/>
            <person name="Liew Y.J."/>
            <person name="Baumgarten S."/>
            <person name="Zoccola D."/>
            <person name="Flot J.-F."/>
            <person name="Tambutte S."/>
            <person name="Allemand D."/>
            <person name="Aranda M."/>
        </authorList>
    </citation>
    <scope>NUCLEOTIDE SEQUENCE [LARGE SCALE GENOMIC DNA]</scope>
</reference>
<dbReference type="PRINTS" id="PR01459">
    <property type="entry name" value="KCNQCHANNEL"/>
</dbReference>
<feature type="compositionally biased region" description="Polar residues" evidence="11">
    <location>
        <begin position="586"/>
        <end position="599"/>
    </location>
</feature>
<feature type="compositionally biased region" description="Basic and acidic residues" evidence="11">
    <location>
        <begin position="822"/>
        <end position="836"/>
    </location>
</feature>
<evidence type="ECO:0000256" key="1">
    <source>
        <dbReference type="ARBA" id="ARBA00004651"/>
    </source>
</evidence>
<feature type="region of interest" description="Disordered" evidence="11">
    <location>
        <begin position="537"/>
        <end position="557"/>
    </location>
</feature>
<dbReference type="InterPro" id="IPR005821">
    <property type="entry name" value="Ion_trans_dom"/>
</dbReference>
<dbReference type="Proteomes" id="UP000225706">
    <property type="component" value="Unassembled WGS sequence"/>
</dbReference>
<evidence type="ECO:0000256" key="6">
    <source>
        <dbReference type="ARBA" id="ARBA00022989"/>
    </source>
</evidence>
<evidence type="ECO:0000256" key="9">
    <source>
        <dbReference type="ARBA" id="ARBA00023303"/>
    </source>
</evidence>
<protein>
    <submittedName>
        <fullName evidence="15">Potassium voltage-gated channel subfamily KQT member 5</fullName>
    </submittedName>
</protein>
<organism evidence="15 16">
    <name type="scientific">Stylophora pistillata</name>
    <name type="common">Smooth cauliflower coral</name>
    <dbReference type="NCBI Taxonomy" id="50429"/>
    <lineage>
        <taxon>Eukaryota</taxon>
        <taxon>Metazoa</taxon>
        <taxon>Cnidaria</taxon>
        <taxon>Anthozoa</taxon>
        <taxon>Hexacorallia</taxon>
        <taxon>Scleractinia</taxon>
        <taxon>Astrocoeniina</taxon>
        <taxon>Pocilloporidae</taxon>
        <taxon>Stylophora</taxon>
    </lineage>
</organism>
<comment type="catalytic activity">
    <reaction evidence="10">
        <text>K(+)(in) = K(+)(out)</text>
        <dbReference type="Rhea" id="RHEA:29463"/>
        <dbReference type="ChEBI" id="CHEBI:29103"/>
    </reaction>
</comment>
<dbReference type="EMBL" id="LSMT01000225">
    <property type="protein sequence ID" value="PFX22907.1"/>
    <property type="molecule type" value="Genomic_DNA"/>
</dbReference>
<feature type="compositionally biased region" description="Basic and acidic residues" evidence="11">
    <location>
        <begin position="768"/>
        <end position="780"/>
    </location>
</feature>
<evidence type="ECO:0000256" key="11">
    <source>
        <dbReference type="SAM" id="MobiDB-lite"/>
    </source>
</evidence>
<dbReference type="Gene3D" id="1.10.287.70">
    <property type="match status" value="1"/>
</dbReference>
<feature type="region of interest" description="Disordered" evidence="11">
    <location>
        <begin position="719"/>
        <end position="780"/>
    </location>
</feature>
<feature type="domain" description="Ion transport" evidence="13">
    <location>
        <begin position="109"/>
        <end position="335"/>
    </location>
</feature>
<keyword evidence="6 12" id="KW-1133">Transmembrane helix</keyword>
<dbReference type="InterPro" id="IPR003937">
    <property type="entry name" value="K_chnl_volt-dep_KCNQ"/>
</dbReference>
<feature type="transmembrane region" description="Helical" evidence="12">
    <location>
        <begin position="181"/>
        <end position="204"/>
    </location>
</feature>
<proteinExistence type="predicted"/>
<keyword evidence="5" id="KW-0630">Potassium</keyword>
<evidence type="ECO:0000313" key="15">
    <source>
        <dbReference type="EMBL" id="PFX22907.1"/>
    </source>
</evidence>
<evidence type="ECO:0000256" key="3">
    <source>
        <dbReference type="ARBA" id="ARBA00022475"/>
    </source>
</evidence>
<keyword evidence="16" id="KW-1185">Reference proteome</keyword>
<feature type="transmembrane region" description="Helical" evidence="12">
    <location>
        <begin position="308"/>
        <end position="333"/>
    </location>
</feature>
<feature type="transmembrane region" description="Helical" evidence="12">
    <location>
        <begin position="108"/>
        <end position="127"/>
    </location>
</feature>
<evidence type="ECO:0000256" key="8">
    <source>
        <dbReference type="ARBA" id="ARBA00023136"/>
    </source>
</evidence>
<feature type="compositionally biased region" description="Basic and acidic residues" evidence="11">
    <location>
        <begin position="803"/>
        <end position="814"/>
    </location>
</feature>
<dbReference type="Gene3D" id="6.10.140.1910">
    <property type="match status" value="2"/>
</dbReference>
<feature type="region of interest" description="Disordered" evidence="11">
    <location>
        <begin position="45"/>
        <end position="69"/>
    </location>
</feature>
<evidence type="ECO:0000313" key="16">
    <source>
        <dbReference type="Proteomes" id="UP000225706"/>
    </source>
</evidence>
<name>A0A2B4S2U5_STYPI</name>
<accession>A0A2B4S2U5</accession>
<feature type="region of interest" description="Disordered" evidence="11">
    <location>
        <begin position="656"/>
        <end position="694"/>
    </location>
</feature>
<dbReference type="Pfam" id="PF03520">
    <property type="entry name" value="KCNQ_channel"/>
    <property type="match status" value="1"/>
</dbReference>
<dbReference type="Pfam" id="PF00520">
    <property type="entry name" value="Ion_trans"/>
    <property type="match status" value="1"/>
</dbReference>
<sequence>MSRAVTADLRRNSIDFLGVSGSYTEKLSSSTNSIDGETVPLRRMGFQRDRDSKKSGDFSAHNGHRTKDDKQVGFSSGRTFGCRPEEYRKIQNYCFRFLEMPKGPFSTLYHALLFFLVIVSLILSVLSTVRTKEENYEEVLQTPILVVEIILIVIFVVEYCIRFWAAGCRSAYVGIKGRLRFAVQIYSIIDMVVIISSIVAVSLASNTSSSPVRLLRFLPLLRVLRFDRQGGTWKLLGSVIFVHRQELLTTFYLGFISLIFASFVLYMVEKDSNSEFDSWPSSFWWGIVTLTTVGYGDTVPSTWYGKCCAALFFISGISFFALPAGILGSGFALKVTQQQRQKHFHRRRRPAAILLQSYWRLFCADLDSKSVATWLPSIYYNRQQHLLKAVMEKTGTTGMVGVEDDYPPLSDSQRKRKRSLWTKQKGLRRESYDVQSTRSDSQLTANYDRKASTCSVLDSDFIDENALLALQTDGERPCIELTNAQKLAIRLIRILKLRVAIRKFKEARRPYDVKDVIEQYSTGHVEMLARIKSLQAKMDKSHRSEGDDEGSGKVDVTKRLSRVEHQVTIIDSKLELVLQMLRSIQNTRESPSGGSNSYDLNFRDNGDGVSSRRSSVTRAHSDPLDVRTQMVPGTHNSTTHVIRTSDIPCVTLSYPESCQSSGSRPGSLSSTQSQSQSLHGSLSGGDQHPNLDQLDATYNSDATVLNASALSRNLGTDKRQLSDVTEADESLADSKETVGGLTPPGPISQQNSTASDTDPVPGDADNLAEQKDEEPVWEKREIGLETRRRKRSLLNLSESETQMSEHGEVLQAEEKDSDDCDIVARYRETPEQRDSLTGDGDALPRGAQGELEGVPSSPQAVEEGSYDTSVRSAPTRMSAKRRPLVKSNPVEV</sequence>
<feature type="region of interest" description="Disordered" evidence="11">
    <location>
        <begin position="586"/>
        <end position="642"/>
    </location>
</feature>
<dbReference type="InterPro" id="IPR013821">
    <property type="entry name" value="K_chnl_volt-dep_KCNQ_C"/>
</dbReference>
<dbReference type="OrthoDB" id="6020680at2759"/>
<evidence type="ECO:0000259" key="13">
    <source>
        <dbReference type="Pfam" id="PF00520"/>
    </source>
</evidence>
<evidence type="ECO:0000256" key="10">
    <source>
        <dbReference type="ARBA" id="ARBA00034430"/>
    </source>
</evidence>
<keyword evidence="7" id="KW-0406">Ion transport</keyword>
<evidence type="ECO:0000256" key="7">
    <source>
        <dbReference type="ARBA" id="ARBA00023065"/>
    </source>
</evidence>
<dbReference type="STRING" id="50429.A0A2B4S2U5"/>
<keyword evidence="3" id="KW-1003">Cell membrane</keyword>
<feature type="region of interest" description="Disordered" evidence="11">
    <location>
        <begin position="793"/>
        <end position="892"/>
    </location>
</feature>
<feature type="compositionally biased region" description="Basic and acidic residues" evidence="11">
    <location>
        <begin position="46"/>
        <end position="56"/>
    </location>
</feature>
<feature type="domain" description="Potassium channel voltage dependent KCNQ C-terminal" evidence="14">
    <location>
        <begin position="478"/>
        <end position="582"/>
    </location>
</feature>
<evidence type="ECO:0000256" key="4">
    <source>
        <dbReference type="ARBA" id="ARBA00022692"/>
    </source>
</evidence>
<keyword evidence="4 12" id="KW-0812">Transmembrane</keyword>
<gene>
    <name evidence="15" type="primary">KCNQ5</name>
    <name evidence="15" type="ORF">AWC38_SpisGene12572</name>
</gene>
<dbReference type="AlphaFoldDB" id="A0A2B4S2U5"/>
<dbReference type="PANTHER" id="PTHR47735">
    <property type="entry name" value="POTASSIUM VOLTAGE-GATED CHANNEL SUBFAMILY KQT MEMBER 4"/>
    <property type="match status" value="1"/>
</dbReference>
<keyword evidence="9" id="KW-0407">Ion channel</keyword>
<evidence type="ECO:0000256" key="5">
    <source>
        <dbReference type="ARBA" id="ARBA00022958"/>
    </source>
</evidence>
<feature type="compositionally biased region" description="Polar residues" evidence="11">
    <location>
        <begin position="747"/>
        <end position="756"/>
    </location>
</feature>
<feature type="transmembrane region" description="Helical" evidence="12">
    <location>
        <begin position="139"/>
        <end position="161"/>
    </location>
</feature>
<keyword evidence="2" id="KW-0813">Transport</keyword>
<dbReference type="SUPFAM" id="SSF81324">
    <property type="entry name" value="Voltage-gated potassium channels"/>
    <property type="match status" value="1"/>
</dbReference>
<feature type="compositionally biased region" description="Low complexity" evidence="11">
    <location>
        <begin position="657"/>
        <end position="687"/>
    </location>
</feature>
<dbReference type="GO" id="GO:0005249">
    <property type="term" value="F:voltage-gated potassium channel activity"/>
    <property type="evidence" value="ECO:0007669"/>
    <property type="project" value="InterPro"/>
</dbReference>
<dbReference type="PRINTS" id="PR00169">
    <property type="entry name" value="KCHANNEL"/>
</dbReference>
<evidence type="ECO:0000256" key="12">
    <source>
        <dbReference type="SAM" id="Phobius"/>
    </source>
</evidence>
<comment type="subcellular location">
    <subcellularLocation>
        <location evidence="1">Cell membrane</location>
        <topology evidence="1">Multi-pass membrane protein</topology>
    </subcellularLocation>
</comment>
<feature type="transmembrane region" description="Helical" evidence="12">
    <location>
        <begin position="247"/>
        <end position="267"/>
    </location>
</feature>
<keyword evidence="8 12" id="KW-0472">Membrane</keyword>
<dbReference type="InterPro" id="IPR027359">
    <property type="entry name" value="Volt_channel_dom_sf"/>
</dbReference>
<dbReference type="PANTHER" id="PTHR47735:SF9">
    <property type="entry name" value="POTASSIUM VOLTAGE-GATED CHANNEL SUBFAMILY KQT MEMBER 4-LIKE ISOFORM X1"/>
    <property type="match status" value="1"/>
</dbReference>
<dbReference type="Gene3D" id="1.20.120.350">
    <property type="entry name" value="Voltage-gated potassium channels. Chain C"/>
    <property type="match status" value="1"/>
</dbReference>
<comment type="caution">
    <text evidence="15">The sequence shown here is derived from an EMBL/GenBank/DDBJ whole genome shotgun (WGS) entry which is preliminary data.</text>
</comment>
<evidence type="ECO:0000259" key="14">
    <source>
        <dbReference type="Pfam" id="PF03520"/>
    </source>
</evidence>
<feature type="transmembrane region" description="Helical" evidence="12">
    <location>
        <begin position="279"/>
        <end position="296"/>
    </location>
</feature>
<feature type="region of interest" description="Disordered" evidence="11">
    <location>
        <begin position="401"/>
        <end position="420"/>
    </location>
</feature>
<evidence type="ECO:0000256" key="2">
    <source>
        <dbReference type="ARBA" id="ARBA00022448"/>
    </source>
</evidence>